<dbReference type="GO" id="GO:0032993">
    <property type="term" value="C:protein-DNA complex"/>
    <property type="evidence" value="ECO:0007669"/>
    <property type="project" value="TreeGrafter"/>
</dbReference>
<dbReference type="AlphaFoldDB" id="A0A4R5B745"/>
<dbReference type="FunFam" id="1.10.10.10:FF:000001">
    <property type="entry name" value="LysR family transcriptional regulator"/>
    <property type="match status" value="1"/>
</dbReference>
<dbReference type="SUPFAM" id="SSF53850">
    <property type="entry name" value="Periplasmic binding protein-like II"/>
    <property type="match status" value="1"/>
</dbReference>
<dbReference type="OrthoDB" id="3176554at2"/>
<dbReference type="PROSITE" id="PS50931">
    <property type="entry name" value="HTH_LYSR"/>
    <property type="match status" value="1"/>
</dbReference>
<dbReference type="Pfam" id="PF00126">
    <property type="entry name" value="HTH_1"/>
    <property type="match status" value="1"/>
</dbReference>
<name>A0A4R5B745_9ACTN</name>
<keyword evidence="7" id="KW-1185">Reference proteome</keyword>
<dbReference type="GO" id="GO:0003700">
    <property type="term" value="F:DNA-binding transcription factor activity"/>
    <property type="evidence" value="ECO:0007669"/>
    <property type="project" value="InterPro"/>
</dbReference>
<reference evidence="6 7" key="1">
    <citation type="submission" date="2019-03" db="EMBL/GenBank/DDBJ databases">
        <title>Draft genome sequences of novel Actinobacteria.</title>
        <authorList>
            <person name="Sahin N."/>
            <person name="Ay H."/>
            <person name="Saygin H."/>
        </authorList>
    </citation>
    <scope>NUCLEOTIDE SEQUENCE [LARGE SCALE GENOMIC DNA]</scope>
    <source>
        <strain evidence="6 7">H3C3</strain>
    </source>
</reference>
<evidence type="ECO:0000256" key="4">
    <source>
        <dbReference type="ARBA" id="ARBA00023163"/>
    </source>
</evidence>
<dbReference type="GO" id="GO:0003677">
    <property type="term" value="F:DNA binding"/>
    <property type="evidence" value="ECO:0007669"/>
    <property type="project" value="UniProtKB-KW"/>
</dbReference>
<dbReference type="SUPFAM" id="SSF46785">
    <property type="entry name" value="Winged helix' DNA-binding domain"/>
    <property type="match status" value="1"/>
</dbReference>
<dbReference type="InterPro" id="IPR036390">
    <property type="entry name" value="WH_DNA-bd_sf"/>
</dbReference>
<dbReference type="InterPro" id="IPR036388">
    <property type="entry name" value="WH-like_DNA-bd_sf"/>
</dbReference>
<evidence type="ECO:0000313" key="6">
    <source>
        <dbReference type="EMBL" id="TDD80480.1"/>
    </source>
</evidence>
<protein>
    <submittedName>
        <fullName evidence="6">LysR family transcriptional regulator</fullName>
    </submittedName>
</protein>
<evidence type="ECO:0000256" key="1">
    <source>
        <dbReference type="ARBA" id="ARBA00009437"/>
    </source>
</evidence>
<organism evidence="6 7">
    <name type="scientific">Actinomadura rubrisoli</name>
    <dbReference type="NCBI Taxonomy" id="2530368"/>
    <lineage>
        <taxon>Bacteria</taxon>
        <taxon>Bacillati</taxon>
        <taxon>Actinomycetota</taxon>
        <taxon>Actinomycetes</taxon>
        <taxon>Streptosporangiales</taxon>
        <taxon>Thermomonosporaceae</taxon>
        <taxon>Actinomadura</taxon>
    </lineage>
</organism>
<dbReference type="PANTHER" id="PTHR30346:SF0">
    <property type="entry name" value="HCA OPERON TRANSCRIPTIONAL ACTIVATOR HCAR"/>
    <property type="match status" value="1"/>
</dbReference>
<evidence type="ECO:0000259" key="5">
    <source>
        <dbReference type="PROSITE" id="PS50931"/>
    </source>
</evidence>
<dbReference type="InterPro" id="IPR000847">
    <property type="entry name" value="LysR_HTH_N"/>
</dbReference>
<dbReference type="Proteomes" id="UP000294513">
    <property type="component" value="Unassembled WGS sequence"/>
</dbReference>
<comment type="caution">
    <text evidence="6">The sequence shown here is derived from an EMBL/GenBank/DDBJ whole genome shotgun (WGS) entry which is preliminary data.</text>
</comment>
<dbReference type="InterPro" id="IPR005119">
    <property type="entry name" value="LysR_subst-bd"/>
</dbReference>
<proteinExistence type="inferred from homology"/>
<gene>
    <name evidence="6" type="ORF">E1298_25780</name>
</gene>
<dbReference type="Pfam" id="PF03466">
    <property type="entry name" value="LysR_substrate"/>
    <property type="match status" value="1"/>
</dbReference>
<dbReference type="CDD" id="cd08414">
    <property type="entry name" value="PBP2_LTTR_aromatics_like"/>
    <property type="match status" value="1"/>
</dbReference>
<dbReference type="Gene3D" id="1.10.10.10">
    <property type="entry name" value="Winged helix-like DNA-binding domain superfamily/Winged helix DNA-binding domain"/>
    <property type="match status" value="1"/>
</dbReference>
<keyword evidence="3" id="KW-0238">DNA-binding</keyword>
<evidence type="ECO:0000313" key="7">
    <source>
        <dbReference type="Proteomes" id="UP000294513"/>
    </source>
</evidence>
<comment type="similarity">
    <text evidence="1">Belongs to the LysR transcriptional regulatory family.</text>
</comment>
<keyword evidence="2" id="KW-0805">Transcription regulation</keyword>
<dbReference type="PANTHER" id="PTHR30346">
    <property type="entry name" value="TRANSCRIPTIONAL DUAL REGULATOR HCAR-RELATED"/>
    <property type="match status" value="1"/>
</dbReference>
<sequence>MTMELRHLRYFVAVADHLGFSRAAKHLHLAQQSLSQQIGALERELGVRLFDRDARGTRLTEAGRVFLPEARAVLARADAAVVVAQRAGRGELGRLNLAFLASTANYMLPPVVKALRERLPDLELTTHHEQIHELVAGLRDGRFDAAFTRPPLVADLATRTIATEPVCAVLPVGHPLAGRAELRLADLAEEDWVLSPRESWPPWHEKYDRDFAAAGFTPNVVQRADGAANLLGLVAAGVGVTRLALSANSIRRTGVVFIPLADDRAETVVAWMPARDGPVQRNLLNIAADLAATADLTRWG</sequence>
<keyword evidence="4" id="KW-0804">Transcription</keyword>
<evidence type="ECO:0000256" key="2">
    <source>
        <dbReference type="ARBA" id="ARBA00023015"/>
    </source>
</evidence>
<dbReference type="EMBL" id="SMKU01000152">
    <property type="protein sequence ID" value="TDD80480.1"/>
    <property type="molecule type" value="Genomic_DNA"/>
</dbReference>
<feature type="domain" description="HTH lysR-type" evidence="5">
    <location>
        <begin position="3"/>
        <end position="60"/>
    </location>
</feature>
<accession>A0A4R5B745</accession>
<evidence type="ECO:0000256" key="3">
    <source>
        <dbReference type="ARBA" id="ARBA00023125"/>
    </source>
</evidence>
<dbReference type="Gene3D" id="3.40.190.10">
    <property type="entry name" value="Periplasmic binding protein-like II"/>
    <property type="match status" value="2"/>
</dbReference>
<dbReference type="PRINTS" id="PR00039">
    <property type="entry name" value="HTHLYSR"/>
</dbReference>